<proteinExistence type="predicted"/>
<accession>A0A9D3Y5M4</accession>
<evidence type="ECO:0000313" key="3">
    <source>
        <dbReference type="Proteomes" id="UP000828390"/>
    </source>
</evidence>
<reference evidence="2" key="2">
    <citation type="submission" date="2020-11" db="EMBL/GenBank/DDBJ databases">
        <authorList>
            <person name="McCartney M.A."/>
            <person name="Auch B."/>
            <person name="Kono T."/>
            <person name="Mallez S."/>
            <person name="Becker A."/>
            <person name="Gohl D.M."/>
            <person name="Silverstein K.A.T."/>
            <person name="Koren S."/>
            <person name="Bechman K.B."/>
            <person name="Herman A."/>
            <person name="Abrahante J.E."/>
            <person name="Garbe J."/>
        </authorList>
    </citation>
    <scope>NUCLEOTIDE SEQUENCE</scope>
    <source>
        <strain evidence="2">Duluth1</strain>
        <tissue evidence="2">Whole animal</tissue>
    </source>
</reference>
<evidence type="ECO:0000256" key="1">
    <source>
        <dbReference type="SAM" id="MobiDB-lite"/>
    </source>
</evidence>
<name>A0A9D3Y5M4_DREPO</name>
<dbReference type="Proteomes" id="UP000828390">
    <property type="component" value="Unassembled WGS sequence"/>
</dbReference>
<dbReference type="EMBL" id="JAIWYP010000024">
    <property type="protein sequence ID" value="KAH3692203.1"/>
    <property type="molecule type" value="Genomic_DNA"/>
</dbReference>
<feature type="region of interest" description="Disordered" evidence="1">
    <location>
        <begin position="1"/>
        <end position="26"/>
    </location>
</feature>
<organism evidence="2 3">
    <name type="scientific">Dreissena polymorpha</name>
    <name type="common">Zebra mussel</name>
    <name type="synonym">Mytilus polymorpha</name>
    <dbReference type="NCBI Taxonomy" id="45954"/>
    <lineage>
        <taxon>Eukaryota</taxon>
        <taxon>Metazoa</taxon>
        <taxon>Spiralia</taxon>
        <taxon>Lophotrochozoa</taxon>
        <taxon>Mollusca</taxon>
        <taxon>Bivalvia</taxon>
        <taxon>Autobranchia</taxon>
        <taxon>Heteroconchia</taxon>
        <taxon>Euheterodonta</taxon>
        <taxon>Imparidentia</taxon>
        <taxon>Neoheterodontei</taxon>
        <taxon>Myida</taxon>
        <taxon>Dreissenoidea</taxon>
        <taxon>Dreissenidae</taxon>
        <taxon>Dreissena</taxon>
    </lineage>
</organism>
<comment type="caution">
    <text evidence="2">The sequence shown here is derived from an EMBL/GenBank/DDBJ whole genome shotgun (WGS) entry which is preliminary data.</text>
</comment>
<feature type="compositionally biased region" description="Polar residues" evidence="1">
    <location>
        <begin position="1"/>
        <end position="19"/>
    </location>
</feature>
<gene>
    <name evidence="2" type="ORF">DPMN_191559</name>
</gene>
<keyword evidence="3" id="KW-1185">Reference proteome</keyword>
<dbReference type="AlphaFoldDB" id="A0A9D3Y5M4"/>
<protein>
    <submittedName>
        <fullName evidence="2">Uncharacterized protein</fullName>
    </submittedName>
</protein>
<sequence length="161" mass="18238">MSPRQNPTVQDLPLSTTMSRGLPDSLRRSQTFKDGLRRCQEISLTVSDSARHSKTRTKVPRGFLENLRRSHTIPRQFTTVPKGLPDSLRRCQTLLKVYDGAKRSLRQSSTVPIGLPDSLWRFKHSQKSTTVPRGLPERLLPTVLATPRKSIRVTRGLTDIL</sequence>
<evidence type="ECO:0000313" key="2">
    <source>
        <dbReference type="EMBL" id="KAH3692203.1"/>
    </source>
</evidence>
<reference evidence="2" key="1">
    <citation type="journal article" date="2019" name="bioRxiv">
        <title>The Genome of the Zebra Mussel, Dreissena polymorpha: A Resource for Invasive Species Research.</title>
        <authorList>
            <person name="McCartney M.A."/>
            <person name="Auch B."/>
            <person name="Kono T."/>
            <person name="Mallez S."/>
            <person name="Zhang Y."/>
            <person name="Obille A."/>
            <person name="Becker A."/>
            <person name="Abrahante J.E."/>
            <person name="Garbe J."/>
            <person name="Badalamenti J.P."/>
            <person name="Herman A."/>
            <person name="Mangelson H."/>
            <person name="Liachko I."/>
            <person name="Sullivan S."/>
            <person name="Sone E.D."/>
            <person name="Koren S."/>
            <person name="Silverstein K.A.T."/>
            <person name="Beckman K.B."/>
            <person name="Gohl D.M."/>
        </authorList>
    </citation>
    <scope>NUCLEOTIDE SEQUENCE</scope>
    <source>
        <strain evidence="2">Duluth1</strain>
        <tissue evidence="2">Whole animal</tissue>
    </source>
</reference>